<dbReference type="SUPFAM" id="SSF51556">
    <property type="entry name" value="Metallo-dependent hydrolases"/>
    <property type="match status" value="1"/>
</dbReference>
<feature type="compositionally biased region" description="Basic residues" evidence="12">
    <location>
        <begin position="59"/>
        <end position="71"/>
    </location>
</feature>
<comment type="catalytic activity">
    <reaction evidence="8">
        <text>AMP + H2O + H(+) = IMP + NH4(+)</text>
        <dbReference type="Rhea" id="RHEA:14777"/>
        <dbReference type="ChEBI" id="CHEBI:15377"/>
        <dbReference type="ChEBI" id="CHEBI:15378"/>
        <dbReference type="ChEBI" id="CHEBI:28938"/>
        <dbReference type="ChEBI" id="CHEBI:58053"/>
        <dbReference type="ChEBI" id="CHEBI:456215"/>
        <dbReference type="EC" id="3.5.4.6"/>
    </reaction>
</comment>
<reference evidence="13" key="1">
    <citation type="journal article" date="2021" name="Nat. Commun.">
        <title>Genomic analyses provide insights into spinach domestication and the genetic basis of agronomic traits.</title>
        <authorList>
            <person name="Cai X."/>
            <person name="Sun X."/>
            <person name="Xu C."/>
            <person name="Sun H."/>
            <person name="Wang X."/>
            <person name="Ge C."/>
            <person name="Zhang Z."/>
            <person name="Wang Q."/>
            <person name="Fei Z."/>
            <person name="Jiao C."/>
            <person name="Wang Q."/>
        </authorList>
    </citation>
    <scope>NUCLEOTIDE SEQUENCE [LARGE SCALE GENOMIC DNA]</scope>
    <source>
        <strain evidence="13">cv. Varoflay</strain>
    </source>
</reference>
<comment type="cofactor">
    <cofactor evidence="11">
        <name>Zn(2+)</name>
        <dbReference type="ChEBI" id="CHEBI:29105"/>
    </cofactor>
    <text evidence="11">Binds 1 zinc ion per subunit.</text>
</comment>
<sequence>MDAYALHLAMAALVGASFVAVSAYYMHRKTLSQFLELTKTFEREREGEEAEEEDGKQLSPRHYRRLPDRRRQKSIGAYRRASLSLPDVTAISGEADAVDKRNSVLPVEGIPAGLPRLRSLSEGKAASLTSSASRSYMMRPMSPKSPVASAFESVEGSDDEDTFTDNSKLDPTYLHSNGNAGPELTSQYQDLPGNTNNGDQVPITSPNMIRSHSISGDLHGVQPDPIAADILRKEPEQETFVRLKISPSETPAPDEVESYLVLQECLELRESYVFREGVAPWKKEIISDPSTPKPNPNPFYFSPERKSNHFFQMEDGVVQVYASRDSKEKLFPVADATTFFTDLHHILRVIAAGNIRTLCHHRLVLLEQKFNLHLMLNADREFLAQKSAPHRDFYNVRKVDTHVHHSACMNQKHLLRFIKSKLRKEPDEVVIFRDGTYLTLKEVFQSLDLTGYDLNVDLLDVHADKSTFHRFDKFNLKYNPCGQSRLREIFLKQDNLIQGRFLGELTKQVFSDLVASKYQMAEYRVSIYGRKQSEWDQLASWVVNNDLYSENVVWLIQIPRLYNIYKDMGIVTSFQNMLDNIFLPLFEVTVDPNSHPHLHLFLKQVVGLDLVDDESKPERRPTKHMPAPEQWTNIFNPAFSYYAYYCYANLYTLNKLRESKGMTTIKFRPHAGEAGDIDHLAATFLTAHNIAHGINLRKSPVLQYLYYLAQIGLAMSPLSNNSLFLDYHRNPFPMFFLRGLNVSLSTDDPLQIHLTKEPLVEEYSIAASVWKLSSCDLCEIARNSVLQSGFSHAFKRHWIGEHYFKRGPDGNDIHKTNVPHIRVEFRHMIWREEMQQVYLGKAIIPREVDK</sequence>
<feature type="region of interest" description="Disordered" evidence="12">
    <location>
        <begin position="44"/>
        <end position="71"/>
    </location>
</feature>
<dbReference type="GO" id="GO:0003876">
    <property type="term" value="F:AMP deaminase activity"/>
    <property type="evidence" value="ECO:0000318"/>
    <property type="project" value="GO_Central"/>
</dbReference>
<dbReference type="GO" id="GO:0005829">
    <property type="term" value="C:cytosol"/>
    <property type="evidence" value="ECO:0000318"/>
    <property type="project" value="GO_Central"/>
</dbReference>
<keyword evidence="13" id="KW-1185">Reference proteome</keyword>
<protein>
    <recommendedName>
        <fullName evidence="3">AMP deaminase</fullName>
        <ecNumber evidence="3">3.5.4.6</ecNumber>
    </recommendedName>
</protein>
<evidence type="ECO:0000256" key="10">
    <source>
        <dbReference type="PIRSR" id="PIRSR606329-2"/>
    </source>
</evidence>
<keyword evidence="4 11" id="KW-0479">Metal-binding</keyword>
<keyword evidence="6 11" id="KW-0862">Zinc</keyword>
<dbReference type="GO" id="GO:0032264">
    <property type="term" value="P:IMP salvage"/>
    <property type="evidence" value="ECO:0007669"/>
    <property type="project" value="InterPro"/>
</dbReference>
<dbReference type="PANTHER" id="PTHR11359">
    <property type="entry name" value="AMP DEAMINASE"/>
    <property type="match status" value="1"/>
</dbReference>
<feature type="binding site" evidence="11">
    <location>
        <position position="404"/>
    </location>
    <ligand>
        <name>Zn(2+)</name>
        <dbReference type="ChEBI" id="CHEBI:29105"/>
        <note>catalytic</note>
    </ligand>
</feature>
<dbReference type="InterPro" id="IPR006329">
    <property type="entry name" value="AMPD"/>
</dbReference>
<dbReference type="GeneID" id="110794881"/>
<comment type="similarity">
    <text evidence="2">Belongs to the metallo-dependent hydrolases superfamily. Adenosine and AMP deaminases family.</text>
</comment>
<evidence type="ECO:0000256" key="12">
    <source>
        <dbReference type="SAM" id="MobiDB-lite"/>
    </source>
</evidence>
<evidence type="ECO:0000256" key="9">
    <source>
        <dbReference type="PIRSR" id="PIRSR606329-1"/>
    </source>
</evidence>
<evidence type="ECO:0000313" key="13">
    <source>
        <dbReference type="Proteomes" id="UP000813463"/>
    </source>
</evidence>
<dbReference type="GO" id="GO:0006188">
    <property type="term" value="P:IMP biosynthetic process"/>
    <property type="evidence" value="ECO:0000318"/>
    <property type="project" value="GO_Central"/>
</dbReference>
<dbReference type="InterPro" id="IPR032466">
    <property type="entry name" value="Metal_Hydrolase"/>
</dbReference>
<organism evidence="13 14">
    <name type="scientific">Spinacia oleracea</name>
    <name type="common">Spinach</name>
    <dbReference type="NCBI Taxonomy" id="3562"/>
    <lineage>
        <taxon>Eukaryota</taxon>
        <taxon>Viridiplantae</taxon>
        <taxon>Streptophyta</taxon>
        <taxon>Embryophyta</taxon>
        <taxon>Tracheophyta</taxon>
        <taxon>Spermatophyta</taxon>
        <taxon>Magnoliopsida</taxon>
        <taxon>eudicotyledons</taxon>
        <taxon>Gunneridae</taxon>
        <taxon>Pentapetalae</taxon>
        <taxon>Caryophyllales</taxon>
        <taxon>Chenopodiaceae</taxon>
        <taxon>Chenopodioideae</taxon>
        <taxon>Anserineae</taxon>
        <taxon>Spinacia</taxon>
    </lineage>
</organism>
<dbReference type="NCBIfam" id="TIGR01429">
    <property type="entry name" value="AMP_deaminase"/>
    <property type="match status" value="1"/>
</dbReference>
<dbReference type="KEGG" id="soe:110794881"/>
<accession>A0A9R0IV43</accession>
<feature type="binding site" evidence="11">
    <location>
        <position position="402"/>
    </location>
    <ligand>
        <name>Zn(2+)</name>
        <dbReference type="ChEBI" id="CHEBI:29105"/>
        <note>catalytic</note>
    </ligand>
</feature>
<evidence type="ECO:0000256" key="7">
    <source>
        <dbReference type="ARBA" id="ARBA00023080"/>
    </source>
</evidence>
<keyword evidence="7" id="KW-0546">Nucleotide metabolism</keyword>
<feature type="binding site" evidence="10">
    <location>
        <position position="404"/>
    </location>
    <ligand>
        <name>substrate</name>
    </ligand>
</feature>
<evidence type="ECO:0000256" key="8">
    <source>
        <dbReference type="ARBA" id="ARBA00051746"/>
    </source>
</evidence>
<dbReference type="Gene3D" id="3.20.20.140">
    <property type="entry name" value="Metal-dependent hydrolases"/>
    <property type="match status" value="1"/>
</dbReference>
<name>A0A9R0IV43_SPIOL</name>
<dbReference type="PROSITE" id="PS00485">
    <property type="entry name" value="A_DEAMINASE"/>
    <property type="match status" value="1"/>
</dbReference>
<feature type="active site" description="Proton acceptor" evidence="9">
    <location>
        <position position="692"/>
    </location>
</feature>
<feature type="compositionally biased region" description="Polar residues" evidence="12">
    <location>
        <begin position="174"/>
        <end position="204"/>
    </location>
</feature>
<feature type="binding site" evidence="11">
    <location>
        <position position="747"/>
    </location>
    <ligand>
        <name>Zn(2+)</name>
        <dbReference type="ChEBI" id="CHEBI:29105"/>
        <note>catalytic</note>
    </ligand>
</feature>
<dbReference type="OrthoDB" id="1723809at2759"/>
<dbReference type="GO" id="GO:0046033">
    <property type="term" value="P:AMP metabolic process"/>
    <property type="evidence" value="ECO:0000318"/>
    <property type="project" value="GO_Central"/>
</dbReference>
<feature type="binding site" evidence="10">
    <location>
        <begin position="748"/>
        <end position="751"/>
    </location>
    <ligand>
        <name>substrate</name>
    </ligand>
</feature>
<reference evidence="14" key="2">
    <citation type="submission" date="2025-08" db="UniProtKB">
        <authorList>
            <consortium name="RefSeq"/>
        </authorList>
    </citation>
    <scope>IDENTIFICATION</scope>
    <source>
        <tissue evidence="14">Leaf</tissue>
    </source>
</reference>
<evidence type="ECO:0000256" key="11">
    <source>
        <dbReference type="PIRSR" id="PIRSR606329-3"/>
    </source>
</evidence>
<dbReference type="GO" id="GO:0046872">
    <property type="term" value="F:metal ion binding"/>
    <property type="evidence" value="ECO:0007669"/>
    <property type="project" value="UniProtKB-KW"/>
</dbReference>
<dbReference type="AlphaFoldDB" id="A0A9R0IV43"/>
<proteinExistence type="inferred from homology"/>
<dbReference type="RefSeq" id="XP_021855543.1">
    <property type="nucleotide sequence ID" value="XM_021999851.2"/>
</dbReference>
<feature type="binding site" evidence="10">
    <location>
        <begin position="473"/>
        <end position="478"/>
    </location>
    <ligand>
        <name>substrate</name>
    </ligand>
</feature>
<dbReference type="InterPro" id="IPR006650">
    <property type="entry name" value="A/AMP_deam_AS"/>
</dbReference>
<gene>
    <name evidence="14" type="primary">LOC110794881</name>
</gene>
<evidence type="ECO:0000256" key="5">
    <source>
        <dbReference type="ARBA" id="ARBA00022801"/>
    </source>
</evidence>
<evidence type="ECO:0000256" key="1">
    <source>
        <dbReference type="ARBA" id="ARBA00004955"/>
    </source>
</evidence>
<evidence type="ECO:0000313" key="14">
    <source>
        <dbReference type="RefSeq" id="XP_021855543.1"/>
    </source>
</evidence>
<dbReference type="SMR" id="A0A9R0IV43"/>
<dbReference type="EC" id="3.5.4.6" evidence="3"/>
<comment type="pathway">
    <text evidence="1">Purine metabolism; IMP biosynthesis via salvage pathway; IMP from AMP: step 1/1.</text>
</comment>
<dbReference type="CDD" id="cd01319">
    <property type="entry name" value="AMPD"/>
    <property type="match status" value="1"/>
</dbReference>
<evidence type="ECO:0000256" key="6">
    <source>
        <dbReference type="ARBA" id="ARBA00022833"/>
    </source>
</evidence>
<dbReference type="FunFam" id="4.10.800.20:FF:000001">
    <property type="entry name" value="AMP deaminase"/>
    <property type="match status" value="1"/>
</dbReference>
<dbReference type="Proteomes" id="UP000813463">
    <property type="component" value="Chromosome 6"/>
</dbReference>
<dbReference type="FunFam" id="3.20.20.140:FF:000035">
    <property type="entry name" value="Probable amp deaminase"/>
    <property type="match status" value="1"/>
</dbReference>
<feature type="region of interest" description="Disordered" evidence="12">
    <location>
        <begin position="155"/>
        <end position="204"/>
    </location>
</feature>
<evidence type="ECO:0000256" key="2">
    <source>
        <dbReference type="ARBA" id="ARBA00006676"/>
    </source>
</evidence>
<evidence type="ECO:0000256" key="4">
    <source>
        <dbReference type="ARBA" id="ARBA00022723"/>
    </source>
</evidence>
<keyword evidence="5" id="KW-0378">Hydrolase</keyword>
<dbReference type="PANTHER" id="PTHR11359:SF0">
    <property type="entry name" value="AMP DEAMINASE"/>
    <property type="match status" value="1"/>
</dbReference>
<dbReference type="Pfam" id="PF19326">
    <property type="entry name" value="AMP_deaminase"/>
    <property type="match status" value="1"/>
</dbReference>
<feature type="binding site" evidence="10">
    <location>
        <position position="673"/>
    </location>
    <ligand>
        <name>substrate</name>
    </ligand>
</feature>
<feature type="binding site" evidence="11">
    <location>
        <position position="670"/>
    </location>
    <ligand>
        <name>Zn(2+)</name>
        <dbReference type="ChEBI" id="CHEBI:29105"/>
        <note>catalytic</note>
    </ligand>
</feature>
<evidence type="ECO:0000256" key="3">
    <source>
        <dbReference type="ARBA" id="ARBA00012775"/>
    </source>
</evidence>
<dbReference type="Gene3D" id="4.10.800.20">
    <property type="match status" value="1"/>
</dbReference>